<dbReference type="InterPro" id="IPR049251">
    <property type="entry name" value="DUF6884"/>
</dbReference>
<protein>
    <recommendedName>
        <fullName evidence="1">DUF6884 domain-containing protein</fullName>
    </recommendedName>
</protein>
<dbReference type="HOGENOM" id="CLU_1381492_0_0_2"/>
<dbReference type="EMBL" id="CP002100">
    <property type="protein sequence ID" value="ADN51589.1"/>
    <property type="molecule type" value="Genomic_DNA"/>
</dbReference>
<dbReference type="Pfam" id="PF21818">
    <property type="entry name" value="DUF6884"/>
    <property type="match status" value="1"/>
</dbReference>
<accession>E1QQA2</accession>
<dbReference type="eggNOG" id="arCOG03726">
    <property type="taxonomic scope" value="Archaea"/>
</dbReference>
<dbReference type="STRING" id="572478.Vdis_2221"/>
<reference evidence="2 3" key="1">
    <citation type="journal article" date="2010" name="Stand. Genomic Sci.">
        <title>Complete genome sequence of Vulcanisaeta distributa type strain (IC-017).</title>
        <authorList>
            <person name="Mavromatis K."/>
            <person name="Sikorski J."/>
            <person name="Pabst E."/>
            <person name="Teshima H."/>
            <person name="Lapidus A."/>
            <person name="Lucas S."/>
            <person name="Nolan M."/>
            <person name="Glavina Del Rio T."/>
            <person name="Cheng J.F."/>
            <person name="Bruce D."/>
            <person name="Goodwin L."/>
            <person name="Pitluck S."/>
            <person name="Liolios K."/>
            <person name="Ivanova N."/>
            <person name="Mikhailova N."/>
            <person name="Pati A."/>
            <person name="Chen A."/>
            <person name="Palaniappan K."/>
            <person name="Land M."/>
            <person name="Hauser L."/>
            <person name="Chang Y.J."/>
            <person name="Jeffries C.D."/>
            <person name="Rohde M."/>
            <person name="Spring S."/>
            <person name="Goker M."/>
            <person name="Wirth R."/>
            <person name="Woyke T."/>
            <person name="Bristow J."/>
            <person name="Eisen J.A."/>
            <person name="Markowitz V."/>
            <person name="Hugenholtz P."/>
            <person name="Klenk H.P."/>
            <person name="Kyrpides N.C."/>
        </authorList>
    </citation>
    <scope>NUCLEOTIDE SEQUENCE [LARGE SCALE GENOMIC DNA]</scope>
    <source>
        <strain evidence="3">DSM 14429 / JCM 11212 / NBRC 100878 / IC-017</strain>
    </source>
</reference>
<organism evidence="2 3">
    <name type="scientific">Vulcanisaeta distributa (strain DSM 14429 / JCM 11212 / NBRC 100878 / IC-017)</name>
    <dbReference type="NCBI Taxonomy" id="572478"/>
    <lineage>
        <taxon>Archaea</taxon>
        <taxon>Thermoproteota</taxon>
        <taxon>Thermoprotei</taxon>
        <taxon>Thermoproteales</taxon>
        <taxon>Thermoproteaceae</taxon>
        <taxon>Vulcanisaeta</taxon>
    </lineage>
</organism>
<feature type="domain" description="DUF6884" evidence="1">
    <location>
        <begin position="49"/>
        <end position="138"/>
    </location>
</feature>
<dbReference type="KEGG" id="vdi:Vdis_2221"/>
<dbReference type="Proteomes" id="UP000006681">
    <property type="component" value="Chromosome"/>
</dbReference>
<dbReference type="AlphaFoldDB" id="E1QQA2"/>
<reference evidence="3" key="2">
    <citation type="journal article" date="2010" name="Stand. Genomic Sci.">
        <title>Complete genome sequence of Vulcanisaeta distributa type strain (IC-017T).</title>
        <authorList>
            <person name="Mavromatis K."/>
            <person name="Sikorski J."/>
            <person name="Pabst E."/>
            <person name="Teshima H."/>
            <person name="Lapidus A."/>
            <person name="Lucas S."/>
            <person name="Nolan M."/>
            <person name="Glavina Del Rio T."/>
            <person name="Cheng J."/>
            <person name="Bruce D."/>
            <person name="Goodwin L."/>
            <person name="Pitluck S."/>
            <person name="Liolios K."/>
            <person name="Ivanova N."/>
            <person name="Mikhailova N."/>
            <person name="Pati A."/>
            <person name="Chen A."/>
            <person name="Palaniappan K."/>
            <person name="Land M."/>
            <person name="Hauser L."/>
            <person name="Chang Y."/>
            <person name="Jeffries C."/>
            <person name="Rohde M."/>
            <person name="Spring S."/>
            <person name="Goker M."/>
            <person name="Wirth R."/>
            <person name="Woyke T."/>
            <person name="Bristow J."/>
            <person name="Eisen J."/>
            <person name="Markowitz V."/>
            <person name="Hugenholtz P."/>
            <person name="Klenk H."/>
            <person name="Kyrpides N."/>
        </authorList>
    </citation>
    <scope>NUCLEOTIDE SEQUENCE [LARGE SCALE GENOMIC DNA]</scope>
    <source>
        <strain evidence="3">DSM 14429 / JCM 11212 / NBRC 100878 / IC-017</strain>
    </source>
</reference>
<evidence type="ECO:0000313" key="3">
    <source>
        <dbReference type="Proteomes" id="UP000006681"/>
    </source>
</evidence>
<gene>
    <name evidence="2" type="ordered locus">Vdis_2221</name>
</gene>
<evidence type="ECO:0000313" key="2">
    <source>
        <dbReference type="EMBL" id="ADN51589.1"/>
    </source>
</evidence>
<keyword evidence="3" id="KW-1185">Reference proteome</keyword>
<name>E1QQA2_VULDI</name>
<sequence length="197" mass="22920">MGRRVAVIINCSRRKSVNAEQVMKRLGRVPSFDIEHENEYRRLLSDLMRPALDMYDGPEFRVLRHFRECTDVFVLSARYGVISGDRWIIPYDAYLGSADESVLDKWMVYGNPDLNQLVSGRWDYVIIRLTKTYMRYFKKLIPNPCELGVEIHVITSRNNGINCNNAFYHYVRGLGDSQSVLRRLLIEVCPSISNYST</sequence>
<dbReference type="GeneID" id="9753174"/>
<evidence type="ECO:0000259" key="1">
    <source>
        <dbReference type="Pfam" id="PF21818"/>
    </source>
</evidence>
<dbReference type="RefSeq" id="WP_013337314.1">
    <property type="nucleotide sequence ID" value="NC_014537.1"/>
</dbReference>
<proteinExistence type="predicted"/>
<dbReference type="OrthoDB" id="25635at2157"/>